<proteinExistence type="predicted"/>
<dbReference type="AlphaFoldDB" id="W3XBV0"/>
<gene>
    <name evidence="1" type="ORF">PFICI_04527</name>
</gene>
<dbReference type="GeneID" id="19269540"/>
<dbReference type="EMBL" id="KI912111">
    <property type="protein sequence ID" value="ETS82651.1"/>
    <property type="molecule type" value="Genomic_DNA"/>
</dbReference>
<evidence type="ECO:0000313" key="1">
    <source>
        <dbReference type="EMBL" id="ETS82651.1"/>
    </source>
</evidence>
<organism evidence="1 2">
    <name type="scientific">Pestalotiopsis fici (strain W106-1 / CGMCC3.15140)</name>
    <dbReference type="NCBI Taxonomy" id="1229662"/>
    <lineage>
        <taxon>Eukaryota</taxon>
        <taxon>Fungi</taxon>
        <taxon>Dikarya</taxon>
        <taxon>Ascomycota</taxon>
        <taxon>Pezizomycotina</taxon>
        <taxon>Sordariomycetes</taxon>
        <taxon>Xylariomycetidae</taxon>
        <taxon>Amphisphaeriales</taxon>
        <taxon>Sporocadaceae</taxon>
        <taxon>Pestalotiopsis</taxon>
    </lineage>
</organism>
<dbReference type="HOGENOM" id="CLU_966775_0_0_1"/>
<accession>W3XBV0</accession>
<dbReference type="KEGG" id="pfy:PFICI_04527"/>
<dbReference type="RefSeq" id="XP_007831299.1">
    <property type="nucleotide sequence ID" value="XM_007833108.1"/>
</dbReference>
<keyword evidence="2" id="KW-1185">Reference proteome</keyword>
<dbReference type="Proteomes" id="UP000030651">
    <property type="component" value="Unassembled WGS sequence"/>
</dbReference>
<dbReference type="OrthoDB" id="10446930at2759"/>
<evidence type="ECO:0000313" key="2">
    <source>
        <dbReference type="Proteomes" id="UP000030651"/>
    </source>
</evidence>
<dbReference type="InParanoid" id="W3XBV0"/>
<reference evidence="2" key="1">
    <citation type="journal article" date="2015" name="BMC Genomics">
        <title>Genomic and transcriptomic analysis of the endophytic fungus Pestalotiopsis fici reveals its lifestyle and high potential for synthesis of natural products.</title>
        <authorList>
            <person name="Wang X."/>
            <person name="Zhang X."/>
            <person name="Liu L."/>
            <person name="Xiang M."/>
            <person name="Wang W."/>
            <person name="Sun X."/>
            <person name="Che Y."/>
            <person name="Guo L."/>
            <person name="Liu G."/>
            <person name="Guo L."/>
            <person name="Wang C."/>
            <person name="Yin W.B."/>
            <person name="Stadler M."/>
            <person name="Zhang X."/>
            <person name="Liu X."/>
        </authorList>
    </citation>
    <scope>NUCLEOTIDE SEQUENCE [LARGE SCALE GENOMIC DNA]</scope>
    <source>
        <strain evidence="2">W106-1 / CGMCC3.15140</strain>
    </source>
</reference>
<protein>
    <submittedName>
        <fullName evidence="1">Uncharacterized protein</fullName>
    </submittedName>
</protein>
<sequence>MSFQRLLALDGPASWSRSYIVGDMVGYARPLLWLILSLTIIHPVWMVTGWPRAILTGLLYLQQQAVFLGHELSPFEPKASPLQHEVLDLEQKVVLTKTVMMHQWAQHISGDNFYAQRERYRITVDGEKVPILEPLPTRPCEILGGEDYIVITSPTPDVAVQTVVEPTMTDDWTDRYLELIHRVFQVDWEEVLVDEKRPMIPRHPQNDVGTETDEWIGKYLELVHRVFKIGGEELSVNDISLVLPGTEEGRPMEEEHVRGSLAELKRLVCEEAASRLQGPNGLAQLCSH</sequence>
<name>W3XBV0_PESFW</name>